<evidence type="ECO:0000313" key="4">
    <source>
        <dbReference type="Proteomes" id="UP001409585"/>
    </source>
</evidence>
<evidence type="ECO:0000313" key="3">
    <source>
        <dbReference type="EMBL" id="GAA4936976.1"/>
    </source>
</evidence>
<dbReference type="GO" id="GO:0003677">
    <property type="term" value="F:DNA binding"/>
    <property type="evidence" value="ECO:0007669"/>
    <property type="project" value="InterPro"/>
</dbReference>
<keyword evidence="1" id="KW-0732">Signal</keyword>
<proteinExistence type="predicted"/>
<gene>
    <name evidence="3" type="ORF">GCM10025791_13390</name>
</gene>
<dbReference type="EMBL" id="BAABLX010000007">
    <property type="protein sequence ID" value="GAA4936976.1"/>
    <property type="molecule type" value="Genomic_DNA"/>
</dbReference>
<sequence length="101" mass="10747">MKSLKAWTFAFISALFILTAAPQIVLAEPDAVLEAPNAININSASAQEISEALTGVGPAKAEAIVAWREEFGGFQHVEELEEVKGIGPSIVEKNKAKISLN</sequence>
<organism evidence="3 4">
    <name type="scientific">Halioxenophilus aromaticivorans</name>
    <dbReference type="NCBI Taxonomy" id="1306992"/>
    <lineage>
        <taxon>Bacteria</taxon>
        <taxon>Pseudomonadati</taxon>
        <taxon>Pseudomonadota</taxon>
        <taxon>Gammaproteobacteria</taxon>
        <taxon>Alteromonadales</taxon>
        <taxon>Alteromonadaceae</taxon>
        <taxon>Halioxenophilus</taxon>
    </lineage>
</organism>
<dbReference type="InterPro" id="IPR004509">
    <property type="entry name" value="Competence_ComEA_HhH"/>
</dbReference>
<feature type="signal peptide" evidence="1">
    <location>
        <begin position="1"/>
        <end position="27"/>
    </location>
</feature>
<dbReference type="InterPro" id="IPR003583">
    <property type="entry name" value="Hlx-hairpin-Hlx_DNA-bd_motif"/>
</dbReference>
<accession>A0AAV3U085</accession>
<dbReference type="GO" id="GO:0015628">
    <property type="term" value="P:protein secretion by the type II secretion system"/>
    <property type="evidence" value="ECO:0007669"/>
    <property type="project" value="TreeGrafter"/>
</dbReference>
<dbReference type="NCBIfam" id="TIGR00426">
    <property type="entry name" value="competence protein ComEA helix-hairpin-helix repeat region"/>
    <property type="match status" value="1"/>
</dbReference>
<feature type="domain" description="Helix-hairpin-helix DNA-binding motif class 1" evidence="2">
    <location>
        <begin position="48"/>
        <end position="67"/>
    </location>
</feature>
<evidence type="ECO:0000259" key="2">
    <source>
        <dbReference type="SMART" id="SM00278"/>
    </source>
</evidence>
<dbReference type="GO" id="GO:0015627">
    <property type="term" value="C:type II protein secretion system complex"/>
    <property type="evidence" value="ECO:0007669"/>
    <property type="project" value="TreeGrafter"/>
</dbReference>
<keyword evidence="4" id="KW-1185">Reference proteome</keyword>
<dbReference type="SMART" id="SM00278">
    <property type="entry name" value="HhH1"/>
    <property type="match status" value="2"/>
</dbReference>
<dbReference type="RefSeq" id="WP_345418988.1">
    <property type="nucleotide sequence ID" value="NZ_AP031496.1"/>
</dbReference>
<reference evidence="4" key="1">
    <citation type="journal article" date="2019" name="Int. J. Syst. Evol. Microbiol.">
        <title>The Global Catalogue of Microorganisms (GCM) 10K type strain sequencing project: providing services to taxonomists for standard genome sequencing and annotation.</title>
        <authorList>
            <consortium name="The Broad Institute Genomics Platform"/>
            <consortium name="The Broad Institute Genome Sequencing Center for Infectious Disease"/>
            <person name="Wu L."/>
            <person name="Ma J."/>
        </authorList>
    </citation>
    <scope>NUCLEOTIDE SEQUENCE [LARGE SCALE GENOMIC DNA]</scope>
    <source>
        <strain evidence="4">JCM 19134</strain>
    </source>
</reference>
<dbReference type="GO" id="GO:0006281">
    <property type="term" value="P:DNA repair"/>
    <property type="evidence" value="ECO:0007669"/>
    <property type="project" value="InterPro"/>
</dbReference>
<comment type="caution">
    <text evidence="3">The sequence shown here is derived from an EMBL/GenBank/DDBJ whole genome shotgun (WGS) entry which is preliminary data.</text>
</comment>
<dbReference type="InterPro" id="IPR051675">
    <property type="entry name" value="Endo/Exo/Phosphatase_dom_1"/>
</dbReference>
<name>A0AAV3U085_9ALTE</name>
<dbReference type="AlphaFoldDB" id="A0AAV3U085"/>
<protein>
    <recommendedName>
        <fullName evidence="2">Helix-hairpin-helix DNA-binding motif class 1 domain-containing protein</fullName>
    </recommendedName>
</protein>
<feature type="domain" description="Helix-hairpin-helix DNA-binding motif class 1" evidence="2">
    <location>
        <begin position="78"/>
        <end position="97"/>
    </location>
</feature>
<dbReference type="PANTHER" id="PTHR21180">
    <property type="entry name" value="ENDONUCLEASE/EXONUCLEASE/PHOSPHATASE FAMILY DOMAIN-CONTAINING PROTEIN 1"/>
    <property type="match status" value="1"/>
</dbReference>
<feature type="chain" id="PRO_5043763812" description="Helix-hairpin-helix DNA-binding motif class 1 domain-containing protein" evidence="1">
    <location>
        <begin position="28"/>
        <end position="101"/>
    </location>
</feature>
<dbReference type="Gene3D" id="1.10.150.280">
    <property type="entry name" value="AF1531-like domain"/>
    <property type="match status" value="1"/>
</dbReference>
<evidence type="ECO:0000256" key="1">
    <source>
        <dbReference type="SAM" id="SignalP"/>
    </source>
</evidence>
<dbReference type="Proteomes" id="UP001409585">
    <property type="component" value="Unassembled WGS sequence"/>
</dbReference>
<dbReference type="Pfam" id="PF12836">
    <property type="entry name" value="HHH_3"/>
    <property type="match status" value="1"/>
</dbReference>
<dbReference type="SUPFAM" id="SSF47781">
    <property type="entry name" value="RuvA domain 2-like"/>
    <property type="match status" value="1"/>
</dbReference>
<dbReference type="InterPro" id="IPR010994">
    <property type="entry name" value="RuvA_2-like"/>
</dbReference>
<dbReference type="PANTHER" id="PTHR21180:SF32">
    <property type="entry name" value="ENDONUCLEASE_EXONUCLEASE_PHOSPHATASE FAMILY DOMAIN-CONTAINING PROTEIN 1"/>
    <property type="match status" value="1"/>
</dbReference>